<keyword evidence="1" id="KW-1133">Transmembrane helix</keyword>
<protein>
    <recommendedName>
        <fullName evidence="4">VanZ-like domain-containing protein</fullName>
    </recommendedName>
</protein>
<dbReference type="EMBL" id="BMHY01000012">
    <property type="protein sequence ID" value="GGG83726.1"/>
    <property type="molecule type" value="Genomic_DNA"/>
</dbReference>
<gene>
    <name evidence="2" type="ORF">GCM10010918_46800</name>
</gene>
<proteinExistence type="predicted"/>
<keyword evidence="1" id="KW-0472">Membrane</keyword>
<feature type="transmembrane region" description="Helical" evidence="1">
    <location>
        <begin position="13"/>
        <end position="30"/>
    </location>
</feature>
<evidence type="ECO:0000313" key="2">
    <source>
        <dbReference type="EMBL" id="GGG83726.1"/>
    </source>
</evidence>
<evidence type="ECO:0008006" key="4">
    <source>
        <dbReference type="Google" id="ProtNLM"/>
    </source>
</evidence>
<keyword evidence="1" id="KW-0812">Transmembrane</keyword>
<keyword evidence="3" id="KW-1185">Reference proteome</keyword>
<comment type="caution">
    <text evidence="2">The sequence shown here is derived from an EMBL/GenBank/DDBJ whole genome shotgun (WGS) entry which is preliminary data.</text>
</comment>
<evidence type="ECO:0000256" key="1">
    <source>
        <dbReference type="SAM" id="Phobius"/>
    </source>
</evidence>
<reference evidence="2 3" key="1">
    <citation type="journal article" date="2014" name="Int. J. Syst. Evol. Microbiol.">
        <title>Complete genome sequence of Corynebacterium casei LMG S-19264T (=DSM 44701T), isolated from a smear-ripened cheese.</title>
        <authorList>
            <consortium name="US DOE Joint Genome Institute (JGI-PGF)"/>
            <person name="Walter F."/>
            <person name="Albersmeier A."/>
            <person name="Kalinowski J."/>
            <person name="Ruckert C."/>
        </authorList>
    </citation>
    <scope>NUCLEOTIDE SEQUENCE [LARGE SCALE GENOMIC DNA]</scope>
    <source>
        <strain evidence="2 3">CGMCC 1.15286</strain>
    </source>
</reference>
<evidence type="ECO:0000313" key="3">
    <source>
        <dbReference type="Proteomes" id="UP000600247"/>
    </source>
</evidence>
<dbReference type="AlphaFoldDB" id="A0A917M8B0"/>
<dbReference type="Proteomes" id="UP000600247">
    <property type="component" value="Unassembled WGS sequence"/>
</dbReference>
<sequence>MRYPYRVVDINDVIFNFTGTLIGYFVYRAFSRMYIASVNKLNVKLGPVGQFIYDRGK</sequence>
<organism evidence="2 3">
    <name type="scientific">Paenibacillus radicis</name>
    <name type="common">ex Gao et al. 2016</name>
    <dbReference type="NCBI Taxonomy" id="1737354"/>
    <lineage>
        <taxon>Bacteria</taxon>
        <taxon>Bacillati</taxon>
        <taxon>Bacillota</taxon>
        <taxon>Bacilli</taxon>
        <taxon>Bacillales</taxon>
        <taxon>Paenibacillaceae</taxon>
        <taxon>Paenibacillus</taxon>
    </lineage>
</organism>
<name>A0A917M8B0_9BACL</name>
<accession>A0A917M8B0</accession>